<evidence type="ECO:0000313" key="2">
    <source>
        <dbReference type="Proteomes" id="UP001316189"/>
    </source>
</evidence>
<keyword evidence="2" id="KW-1185">Reference proteome</keyword>
<dbReference type="Proteomes" id="UP001316189">
    <property type="component" value="Chromosome"/>
</dbReference>
<sequence length="155" mass="16649">MSSESSDEIKLRRLPRAWRLTATALVLGVLAAAQVVDTNDWFPLGSLSQYATARDLNGTVRSISIDAVDASGETLRVPLNQTGVGVGRAEIEGQLGRILDDPSLLQSIADAHAGLHPDEPPYRELAIVRSTRPLVDGRPVGDATRETLATWTVQP</sequence>
<protein>
    <submittedName>
        <fullName evidence="1">Uncharacterized protein</fullName>
    </submittedName>
</protein>
<dbReference type="RefSeq" id="WP_227567977.1">
    <property type="nucleotide sequence ID" value="NZ_CP101988.1"/>
</dbReference>
<accession>A0ABY5L1V8</accession>
<proteinExistence type="predicted"/>
<organism evidence="1 2">
    <name type="scientific">Cellulomonas chengniuliangii</name>
    <dbReference type="NCBI Taxonomy" id="2968084"/>
    <lineage>
        <taxon>Bacteria</taxon>
        <taxon>Bacillati</taxon>
        <taxon>Actinomycetota</taxon>
        <taxon>Actinomycetes</taxon>
        <taxon>Micrococcales</taxon>
        <taxon>Cellulomonadaceae</taxon>
        <taxon>Cellulomonas</taxon>
    </lineage>
</organism>
<dbReference type="EMBL" id="CP101988">
    <property type="protein sequence ID" value="UUI75903.1"/>
    <property type="molecule type" value="Genomic_DNA"/>
</dbReference>
<evidence type="ECO:0000313" key="1">
    <source>
        <dbReference type="EMBL" id="UUI75903.1"/>
    </source>
</evidence>
<name>A0ABY5L1V8_9CELL</name>
<gene>
    <name evidence="1" type="ORF">NP064_03055</name>
</gene>
<reference evidence="1 2" key="1">
    <citation type="submission" date="2022-07" db="EMBL/GenBank/DDBJ databases">
        <title>Novel species in genus cellulomonas.</title>
        <authorList>
            <person name="Ye L."/>
        </authorList>
    </citation>
    <scope>NUCLEOTIDE SEQUENCE [LARGE SCALE GENOMIC DNA]</scope>
    <source>
        <strain evidence="2">zg-Y338</strain>
    </source>
</reference>